<sequence length="114" mass="11748">MSHLHVCVSDSRCIVCGTRCGRCRGGPGRREIVLPAAAVGVLVVGEMPLRGGGGGRFVPGGQQERGVVRGVAVRGGGVVAGVFVRREVVLFFAFLAQSLSLAPLSTSILEPHLG</sequence>
<evidence type="ECO:0000313" key="2">
    <source>
        <dbReference type="Proteomes" id="UP000887116"/>
    </source>
</evidence>
<gene>
    <name evidence="1" type="ORF">TNCT_382131</name>
</gene>
<keyword evidence="2" id="KW-1185">Reference proteome</keyword>
<dbReference type="Proteomes" id="UP000887116">
    <property type="component" value="Unassembled WGS sequence"/>
</dbReference>
<evidence type="ECO:0000313" key="1">
    <source>
        <dbReference type="EMBL" id="GFR07280.1"/>
    </source>
</evidence>
<reference evidence="1" key="1">
    <citation type="submission" date="2020-07" db="EMBL/GenBank/DDBJ databases">
        <title>Multicomponent nature underlies the extraordinary mechanical properties of spider dragline silk.</title>
        <authorList>
            <person name="Kono N."/>
            <person name="Nakamura H."/>
            <person name="Mori M."/>
            <person name="Yoshida Y."/>
            <person name="Ohtoshi R."/>
            <person name="Malay A.D."/>
            <person name="Moran D.A.P."/>
            <person name="Tomita M."/>
            <person name="Numata K."/>
            <person name="Arakawa K."/>
        </authorList>
    </citation>
    <scope>NUCLEOTIDE SEQUENCE</scope>
</reference>
<protein>
    <submittedName>
        <fullName evidence="1">Uncharacterized protein</fullName>
    </submittedName>
</protein>
<accession>A0A8X6GRB8</accession>
<dbReference type="EMBL" id="BMAO01026134">
    <property type="protein sequence ID" value="GFR07280.1"/>
    <property type="molecule type" value="Genomic_DNA"/>
</dbReference>
<organism evidence="1 2">
    <name type="scientific">Trichonephila clavata</name>
    <name type="common">Joro spider</name>
    <name type="synonym">Nephila clavata</name>
    <dbReference type="NCBI Taxonomy" id="2740835"/>
    <lineage>
        <taxon>Eukaryota</taxon>
        <taxon>Metazoa</taxon>
        <taxon>Ecdysozoa</taxon>
        <taxon>Arthropoda</taxon>
        <taxon>Chelicerata</taxon>
        <taxon>Arachnida</taxon>
        <taxon>Araneae</taxon>
        <taxon>Araneomorphae</taxon>
        <taxon>Entelegynae</taxon>
        <taxon>Araneoidea</taxon>
        <taxon>Nephilidae</taxon>
        <taxon>Trichonephila</taxon>
    </lineage>
</organism>
<comment type="caution">
    <text evidence="1">The sequence shown here is derived from an EMBL/GenBank/DDBJ whole genome shotgun (WGS) entry which is preliminary data.</text>
</comment>
<dbReference type="AlphaFoldDB" id="A0A8X6GRB8"/>
<proteinExistence type="predicted"/>
<name>A0A8X6GRB8_TRICU</name>